<dbReference type="PROSITE" id="PS50404">
    <property type="entry name" value="GST_NTER"/>
    <property type="match status" value="2"/>
</dbReference>
<dbReference type="PANTHER" id="PTHR11571">
    <property type="entry name" value="GLUTATHIONE S-TRANSFERASE"/>
    <property type="match status" value="1"/>
</dbReference>
<dbReference type="SFLD" id="SFLDG01205">
    <property type="entry name" value="AMPS.1"/>
    <property type="match status" value="2"/>
</dbReference>
<dbReference type="AlphaFoldDB" id="A0A0N4WAV0"/>
<evidence type="ECO:0000313" key="8">
    <source>
        <dbReference type="WBParaSite" id="HPLM_0000753901-mRNA-1"/>
    </source>
</evidence>
<sequence length="511" mass="58992">LGDQYSDYRAEMKTYYYAAHGFMPGDPEKLKTEVLFPARDKFLNFITKFLKNNASNGYLIGDKISWVDVLIAEHMADMSRTVPGFLDQFPESKLLAVKPIFRMVHYRLKYFDGRGLAEIIRQIFAVAGQDFEDVRYSFEEFPKHKAELPFGQMPVLEFDGKQLAQSSAIARYLARQFGLAGKNAFEEALVDSIADQLKDYFRELRPFYRALHGFDKGDLDALFRDLFMPTHRNFFTLMTKFLVNNKSGYLVGDSLTWADLWVADIATWTKKYPSLYDGFPEMKAHAEKIRSIPAVQKWLEENKFFRMVKYRLEYFDGRGRAEIIRQIFAVAGQSFDDVRYSFEEFAKHKADLPFGQLPVLEVDGKQLAQSCAIARYLARQFGLAGKNAFDEAVVDSIVDQFKDYFSEIRPFFMVLHGFEKGDLDAAYRDVFLPSNKAFFTLMTRILMNTKSGFLVGDSLTWADLLVAEIATWAKKYPSLYDGFPEMKAHAEKIRSIPAVKKWLAIRPDTYF</sequence>
<dbReference type="PROSITE" id="PS50405">
    <property type="entry name" value="GST_CTER"/>
    <property type="match status" value="3"/>
</dbReference>
<comment type="catalytic activity">
    <reaction evidence="4">
        <text>RX + glutathione = an S-substituted glutathione + a halide anion + H(+)</text>
        <dbReference type="Rhea" id="RHEA:16437"/>
        <dbReference type="ChEBI" id="CHEBI:15378"/>
        <dbReference type="ChEBI" id="CHEBI:16042"/>
        <dbReference type="ChEBI" id="CHEBI:17792"/>
        <dbReference type="ChEBI" id="CHEBI:57925"/>
        <dbReference type="ChEBI" id="CHEBI:90779"/>
        <dbReference type="EC" id="2.5.1.18"/>
    </reaction>
</comment>
<feature type="domain" description="GST N-terminal" evidence="6">
    <location>
        <begin position="308"/>
        <end position="385"/>
    </location>
</feature>
<dbReference type="Gene3D" id="3.40.30.10">
    <property type="entry name" value="Glutaredoxin"/>
    <property type="match status" value="2"/>
</dbReference>
<proteinExistence type="inferred from homology"/>
<dbReference type="InterPro" id="IPR036282">
    <property type="entry name" value="Glutathione-S-Trfase_C_sf"/>
</dbReference>
<dbReference type="SUPFAM" id="SSF47616">
    <property type="entry name" value="GST C-terminal domain-like"/>
    <property type="match status" value="3"/>
</dbReference>
<dbReference type="SFLD" id="SFLDG00363">
    <property type="entry name" value="AMPS_(cytGST):_Alpha-__Mu-__Pi"/>
    <property type="match status" value="2"/>
</dbReference>
<dbReference type="CDD" id="cd03192">
    <property type="entry name" value="GST_C_Sigma_like"/>
    <property type="match status" value="3"/>
</dbReference>
<dbReference type="SUPFAM" id="SSF52833">
    <property type="entry name" value="Thioredoxin-like"/>
    <property type="match status" value="2"/>
</dbReference>
<dbReference type="GO" id="GO:0005737">
    <property type="term" value="C:cytoplasm"/>
    <property type="evidence" value="ECO:0007669"/>
    <property type="project" value="UniProtKB-ARBA"/>
</dbReference>
<dbReference type="InterPro" id="IPR050213">
    <property type="entry name" value="GST_superfamily"/>
</dbReference>
<evidence type="ECO:0000256" key="4">
    <source>
        <dbReference type="ARBA" id="ARBA00047960"/>
    </source>
</evidence>
<reference evidence="8" key="1">
    <citation type="submission" date="2017-02" db="UniProtKB">
        <authorList>
            <consortium name="WormBaseParasite"/>
        </authorList>
    </citation>
    <scope>IDENTIFICATION</scope>
</reference>
<accession>A0A0N4WAV0</accession>
<feature type="domain" description="GST C-terminal" evidence="7">
    <location>
        <begin position="387"/>
        <end position="511"/>
    </location>
</feature>
<protein>
    <recommendedName>
        <fullName evidence="1">glutathione transferase</fullName>
        <ecNumber evidence="1">2.5.1.18</ecNumber>
    </recommendedName>
    <alternativeName>
        <fullName evidence="5">GST class-sigma</fullName>
    </alternativeName>
</protein>
<name>A0A0N4WAV0_HAEPC</name>
<dbReference type="SFLD" id="SFLDS00019">
    <property type="entry name" value="Glutathione_Transferase_(cytos"/>
    <property type="match status" value="2"/>
</dbReference>
<dbReference type="FunFam" id="3.40.30.10:FF:000258">
    <property type="entry name" value="Glutathione S-transferase"/>
    <property type="match status" value="2"/>
</dbReference>
<dbReference type="Pfam" id="PF14497">
    <property type="entry name" value="GST_C_3"/>
    <property type="match status" value="3"/>
</dbReference>
<evidence type="ECO:0000259" key="7">
    <source>
        <dbReference type="PROSITE" id="PS50405"/>
    </source>
</evidence>
<organism evidence="8">
    <name type="scientific">Haemonchus placei</name>
    <name type="common">Barber's pole worm</name>
    <dbReference type="NCBI Taxonomy" id="6290"/>
    <lineage>
        <taxon>Eukaryota</taxon>
        <taxon>Metazoa</taxon>
        <taxon>Ecdysozoa</taxon>
        <taxon>Nematoda</taxon>
        <taxon>Chromadorea</taxon>
        <taxon>Rhabditida</taxon>
        <taxon>Rhabditina</taxon>
        <taxon>Rhabditomorpha</taxon>
        <taxon>Strongyloidea</taxon>
        <taxon>Trichostrongylidae</taxon>
        <taxon>Haemonchus</taxon>
    </lineage>
</organism>
<evidence type="ECO:0000256" key="3">
    <source>
        <dbReference type="ARBA" id="ARBA00038317"/>
    </source>
</evidence>
<comment type="similarity">
    <text evidence="3">Belongs to the GST superfamily. Sigma family.</text>
</comment>
<dbReference type="GO" id="GO:0006749">
    <property type="term" value="P:glutathione metabolic process"/>
    <property type="evidence" value="ECO:0007669"/>
    <property type="project" value="TreeGrafter"/>
</dbReference>
<dbReference type="InterPro" id="IPR036249">
    <property type="entry name" value="Thioredoxin-like_sf"/>
</dbReference>
<evidence type="ECO:0000259" key="6">
    <source>
        <dbReference type="PROSITE" id="PS50404"/>
    </source>
</evidence>
<evidence type="ECO:0000256" key="5">
    <source>
        <dbReference type="ARBA" id="ARBA00078118"/>
    </source>
</evidence>
<dbReference type="GO" id="GO:0004364">
    <property type="term" value="F:glutathione transferase activity"/>
    <property type="evidence" value="ECO:0007669"/>
    <property type="project" value="UniProtKB-EC"/>
</dbReference>
<dbReference type="OMA" id="KEWYSLP"/>
<dbReference type="PANTHER" id="PTHR11571:SF224">
    <property type="entry name" value="HEMATOPOIETIC PROSTAGLANDIN D SYNTHASE"/>
    <property type="match status" value="1"/>
</dbReference>
<dbReference type="InterPro" id="IPR010987">
    <property type="entry name" value="Glutathione-S-Trfase_C-like"/>
</dbReference>
<dbReference type="CDD" id="cd03039">
    <property type="entry name" value="GST_N_Sigma_like"/>
    <property type="match status" value="2"/>
</dbReference>
<keyword evidence="2" id="KW-0808">Transferase</keyword>
<feature type="domain" description="GST N-terminal" evidence="6">
    <location>
        <begin position="104"/>
        <end position="181"/>
    </location>
</feature>
<feature type="domain" description="GST C-terminal" evidence="7">
    <location>
        <begin position="1"/>
        <end position="123"/>
    </location>
</feature>
<dbReference type="FunFam" id="1.20.1050.10:FF:000031">
    <property type="entry name" value="Glutathione S-Transferase"/>
    <property type="match status" value="3"/>
</dbReference>
<dbReference type="InterPro" id="IPR040079">
    <property type="entry name" value="Glutathione_S-Trfase"/>
</dbReference>
<dbReference type="InterPro" id="IPR004046">
    <property type="entry name" value="GST_C"/>
</dbReference>
<feature type="domain" description="GST C-terminal" evidence="7">
    <location>
        <begin position="183"/>
        <end position="311"/>
    </location>
</feature>
<evidence type="ECO:0000256" key="2">
    <source>
        <dbReference type="ARBA" id="ARBA00022679"/>
    </source>
</evidence>
<evidence type="ECO:0000256" key="1">
    <source>
        <dbReference type="ARBA" id="ARBA00012452"/>
    </source>
</evidence>
<dbReference type="InterPro" id="IPR004045">
    <property type="entry name" value="Glutathione_S-Trfase_N"/>
</dbReference>
<dbReference type="EC" id="2.5.1.18" evidence="1"/>
<dbReference type="Gene3D" id="1.20.1050.10">
    <property type="match status" value="3"/>
</dbReference>
<dbReference type="WBParaSite" id="HPLM_0000753901-mRNA-1">
    <property type="protein sequence ID" value="HPLM_0000753901-mRNA-1"/>
    <property type="gene ID" value="HPLM_0000753901"/>
</dbReference>
<dbReference type="Pfam" id="PF02798">
    <property type="entry name" value="GST_N"/>
    <property type="match status" value="2"/>
</dbReference>